<dbReference type="InParanoid" id="A0A0D0CNJ2"/>
<proteinExistence type="predicted"/>
<reference evidence="2" key="2">
    <citation type="submission" date="2015-01" db="EMBL/GenBank/DDBJ databases">
        <title>Evolutionary Origins and Diversification of the Mycorrhizal Mutualists.</title>
        <authorList>
            <consortium name="DOE Joint Genome Institute"/>
            <consortium name="Mycorrhizal Genomics Consortium"/>
            <person name="Kohler A."/>
            <person name="Kuo A."/>
            <person name="Nagy L.G."/>
            <person name="Floudas D."/>
            <person name="Copeland A."/>
            <person name="Barry K.W."/>
            <person name="Cichocki N."/>
            <person name="Veneault-Fourrey C."/>
            <person name="LaButti K."/>
            <person name="Lindquist E.A."/>
            <person name="Lipzen A."/>
            <person name="Lundell T."/>
            <person name="Morin E."/>
            <person name="Murat C."/>
            <person name="Riley R."/>
            <person name="Ohm R."/>
            <person name="Sun H."/>
            <person name="Tunlid A."/>
            <person name="Henrissat B."/>
            <person name="Grigoriev I.V."/>
            <person name="Hibbett D.S."/>
            <person name="Martin F."/>
        </authorList>
    </citation>
    <scope>NUCLEOTIDE SEQUENCE [LARGE SCALE GENOMIC DNA]</scope>
    <source>
        <strain evidence="2">Ve08.2h10</strain>
    </source>
</reference>
<sequence length="58" mass="6426">MGPSEVQLSHKANALFAHRDLLKDAAKYNNRCLDLENLIPSFTVDAIQPTTSADGYTY</sequence>
<accession>A0A0D0CNJ2</accession>
<dbReference type="EMBL" id="KN830997">
    <property type="protein sequence ID" value="KIK72291.1"/>
    <property type="molecule type" value="Genomic_DNA"/>
</dbReference>
<dbReference type="Proteomes" id="UP000054538">
    <property type="component" value="Unassembled WGS sequence"/>
</dbReference>
<reference evidence="1 2" key="1">
    <citation type="submission" date="2014-04" db="EMBL/GenBank/DDBJ databases">
        <authorList>
            <consortium name="DOE Joint Genome Institute"/>
            <person name="Kuo A."/>
            <person name="Kohler A."/>
            <person name="Jargeat P."/>
            <person name="Nagy L.G."/>
            <person name="Floudas D."/>
            <person name="Copeland A."/>
            <person name="Barry K.W."/>
            <person name="Cichocki N."/>
            <person name="Veneault-Fourrey C."/>
            <person name="LaButti K."/>
            <person name="Lindquist E.A."/>
            <person name="Lipzen A."/>
            <person name="Lundell T."/>
            <person name="Morin E."/>
            <person name="Murat C."/>
            <person name="Sun H."/>
            <person name="Tunlid A."/>
            <person name="Henrissat B."/>
            <person name="Grigoriev I.V."/>
            <person name="Hibbett D.S."/>
            <person name="Martin F."/>
            <person name="Nordberg H.P."/>
            <person name="Cantor M.N."/>
            <person name="Hua S.X."/>
        </authorList>
    </citation>
    <scope>NUCLEOTIDE SEQUENCE [LARGE SCALE GENOMIC DNA]</scope>
    <source>
        <strain evidence="1 2">Ve08.2h10</strain>
    </source>
</reference>
<dbReference type="HOGENOM" id="CLU_2979786_0_0_1"/>
<protein>
    <submittedName>
        <fullName evidence="1">Uncharacterized protein</fullName>
    </submittedName>
</protein>
<dbReference type="AlphaFoldDB" id="A0A0D0CNJ2"/>
<evidence type="ECO:0000313" key="1">
    <source>
        <dbReference type="EMBL" id="KIK72291.1"/>
    </source>
</evidence>
<keyword evidence="2" id="KW-1185">Reference proteome</keyword>
<gene>
    <name evidence="1" type="ORF">PAXRUDRAFT_22157</name>
</gene>
<name>A0A0D0CNJ2_9AGAM</name>
<organism evidence="1 2">
    <name type="scientific">Paxillus rubicundulus Ve08.2h10</name>
    <dbReference type="NCBI Taxonomy" id="930991"/>
    <lineage>
        <taxon>Eukaryota</taxon>
        <taxon>Fungi</taxon>
        <taxon>Dikarya</taxon>
        <taxon>Basidiomycota</taxon>
        <taxon>Agaricomycotina</taxon>
        <taxon>Agaricomycetes</taxon>
        <taxon>Agaricomycetidae</taxon>
        <taxon>Boletales</taxon>
        <taxon>Paxilineae</taxon>
        <taxon>Paxillaceae</taxon>
        <taxon>Paxillus</taxon>
    </lineage>
</organism>
<evidence type="ECO:0000313" key="2">
    <source>
        <dbReference type="Proteomes" id="UP000054538"/>
    </source>
</evidence>